<evidence type="ECO:0000313" key="3">
    <source>
        <dbReference type="EMBL" id="GAA2143659.1"/>
    </source>
</evidence>
<name>A0ABP5LDS4_9ACTN</name>
<feature type="signal peptide" evidence="1">
    <location>
        <begin position="1"/>
        <end position="29"/>
    </location>
</feature>
<comment type="caution">
    <text evidence="3">The sequence shown here is derived from an EMBL/GenBank/DDBJ whole genome shotgun (WGS) entry which is preliminary data.</text>
</comment>
<dbReference type="RefSeq" id="WP_344149944.1">
    <property type="nucleotide sequence ID" value="NZ_BAAAQR010000004.1"/>
</dbReference>
<evidence type="ECO:0000313" key="4">
    <source>
        <dbReference type="Proteomes" id="UP001501771"/>
    </source>
</evidence>
<proteinExistence type="predicted"/>
<organism evidence="3 4">
    <name type="scientific">Nocardioides koreensis</name>
    <dbReference type="NCBI Taxonomy" id="433651"/>
    <lineage>
        <taxon>Bacteria</taxon>
        <taxon>Bacillati</taxon>
        <taxon>Actinomycetota</taxon>
        <taxon>Actinomycetes</taxon>
        <taxon>Propionibacteriales</taxon>
        <taxon>Nocardioidaceae</taxon>
        <taxon>Nocardioides</taxon>
    </lineage>
</organism>
<protein>
    <recommendedName>
        <fullName evidence="2">Excalibur calcium-binding domain-containing protein</fullName>
    </recommendedName>
</protein>
<gene>
    <name evidence="3" type="ORF">GCM10009844_16290</name>
</gene>
<evidence type="ECO:0000259" key="2">
    <source>
        <dbReference type="Pfam" id="PF05901"/>
    </source>
</evidence>
<reference evidence="4" key="1">
    <citation type="journal article" date="2019" name="Int. J. Syst. Evol. Microbiol.">
        <title>The Global Catalogue of Microorganisms (GCM) 10K type strain sequencing project: providing services to taxonomists for standard genome sequencing and annotation.</title>
        <authorList>
            <consortium name="The Broad Institute Genomics Platform"/>
            <consortium name="The Broad Institute Genome Sequencing Center for Infectious Disease"/>
            <person name="Wu L."/>
            <person name="Ma J."/>
        </authorList>
    </citation>
    <scope>NUCLEOTIDE SEQUENCE [LARGE SCALE GENOMIC DNA]</scope>
    <source>
        <strain evidence="4">JCM 16022</strain>
    </source>
</reference>
<keyword evidence="1" id="KW-0732">Signal</keyword>
<dbReference type="Proteomes" id="UP001501771">
    <property type="component" value="Unassembled WGS sequence"/>
</dbReference>
<keyword evidence="4" id="KW-1185">Reference proteome</keyword>
<dbReference type="EMBL" id="BAAAQR010000004">
    <property type="protein sequence ID" value="GAA2143659.1"/>
    <property type="molecule type" value="Genomic_DNA"/>
</dbReference>
<accession>A0ABP5LDS4</accession>
<dbReference type="InterPro" id="IPR008613">
    <property type="entry name" value="Excalibur_Ca-bd_domain"/>
</dbReference>
<evidence type="ECO:0000256" key="1">
    <source>
        <dbReference type="SAM" id="SignalP"/>
    </source>
</evidence>
<sequence length="95" mass="10106">MHGKARLGSFVLALGIVCGSAAMPVTADAHTTGIHDNCTNLNKKWPHGVGRKKAHDHTSGTPVKNFYHNTKQYNLAEGHNGTLDADNDGIACEKA</sequence>
<feature type="domain" description="Excalibur calcium-binding" evidence="2">
    <location>
        <begin position="37"/>
        <end position="93"/>
    </location>
</feature>
<dbReference type="Pfam" id="PF05901">
    <property type="entry name" value="Excalibur"/>
    <property type="match status" value="1"/>
</dbReference>
<feature type="chain" id="PRO_5046413790" description="Excalibur calcium-binding domain-containing protein" evidence="1">
    <location>
        <begin position="30"/>
        <end position="95"/>
    </location>
</feature>